<protein>
    <recommendedName>
        <fullName evidence="2">BIG2 domain-containing protein</fullName>
    </recommendedName>
</protein>
<evidence type="ECO:0000313" key="3">
    <source>
        <dbReference type="EMBL" id="CAH1225620.1"/>
    </source>
</evidence>
<dbReference type="PANTHER" id="PTHR36453">
    <property type="entry name" value="SECRETED PROTEIN-RELATED"/>
    <property type="match status" value="1"/>
</dbReference>
<proteinExistence type="predicted"/>
<comment type="caution">
    <text evidence="3">The sequence shown here is derived from an EMBL/GenBank/DDBJ whole genome shotgun (WGS) entry which is preliminary data.</text>
</comment>
<dbReference type="InterPro" id="IPR006626">
    <property type="entry name" value="PbH1"/>
</dbReference>
<dbReference type="InterPro" id="IPR011050">
    <property type="entry name" value="Pectin_lyase_fold/virulence"/>
</dbReference>
<dbReference type="Gene3D" id="2.60.40.1080">
    <property type="match status" value="2"/>
</dbReference>
<dbReference type="PANTHER" id="PTHR36453:SF1">
    <property type="entry name" value="RIGHT HANDED BETA HELIX DOMAIN-CONTAINING PROTEIN"/>
    <property type="match status" value="1"/>
</dbReference>
<feature type="chain" id="PRO_5045554558" description="BIG2 domain-containing protein" evidence="1">
    <location>
        <begin position="27"/>
        <end position="1589"/>
    </location>
</feature>
<dbReference type="SMART" id="SM00710">
    <property type="entry name" value="PbH1"/>
    <property type="match status" value="7"/>
</dbReference>
<dbReference type="Proteomes" id="UP000838821">
    <property type="component" value="Unassembled WGS sequence"/>
</dbReference>
<evidence type="ECO:0000256" key="1">
    <source>
        <dbReference type="SAM" id="SignalP"/>
    </source>
</evidence>
<evidence type="ECO:0000259" key="2">
    <source>
        <dbReference type="SMART" id="SM00635"/>
    </source>
</evidence>
<dbReference type="SUPFAM" id="SSF49373">
    <property type="entry name" value="Invasin/intimin cell-adhesion fragments"/>
    <property type="match status" value="2"/>
</dbReference>
<dbReference type="Pfam" id="PF02368">
    <property type="entry name" value="Big_2"/>
    <property type="match status" value="2"/>
</dbReference>
<accession>A0ABM9CXT8</accession>
<reference evidence="3" key="1">
    <citation type="submission" date="2022-01" db="EMBL/GenBank/DDBJ databases">
        <authorList>
            <person name="Criscuolo A."/>
        </authorList>
    </citation>
    <scope>NUCLEOTIDE SEQUENCE</scope>
    <source>
        <strain evidence="3">CIP111891</strain>
    </source>
</reference>
<dbReference type="Pfam" id="PF13229">
    <property type="entry name" value="Beta_helix"/>
    <property type="match status" value="1"/>
</dbReference>
<dbReference type="EMBL" id="CAKMMW010000025">
    <property type="protein sequence ID" value="CAH1225620.1"/>
    <property type="molecule type" value="Genomic_DNA"/>
</dbReference>
<dbReference type="NCBIfam" id="NF047446">
    <property type="entry name" value="barrel_OmpL47"/>
    <property type="match status" value="1"/>
</dbReference>
<dbReference type="InterPro" id="IPR008964">
    <property type="entry name" value="Invasin/intimin_cell_adhesion"/>
</dbReference>
<dbReference type="Gene3D" id="2.160.20.10">
    <property type="entry name" value="Single-stranded right-handed beta-helix, Pectin lyase-like"/>
    <property type="match status" value="3"/>
</dbReference>
<keyword evidence="1" id="KW-0732">Signal</keyword>
<evidence type="ECO:0000313" key="4">
    <source>
        <dbReference type="Proteomes" id="UP000838821"/>
    </source>
</evidence>
<dbReference type="InterPro" id="IPR003343">
    <property type="entry name" value="Big_2"/>
</dbReference>
<keyword evidence="4" id="KW-1185">Reference proteome</keyword>
<dbReference type="SUPFAM" id="SSF49899">
    <property type="entry name" value="Concanavalin A-like lectins/glucanases"/>
    <property type="match status" value="1"/>
</dbReference>
<feature type="domain" description="BIG2" evidence="2">
    <location>
        <begin position="995"/>
        <end position="1072"/>
    </location>
</feature>
<feature type="signal peptide" evidence="1">
    <location>
        <begin position="1"/>
        <end position="26"/>
    </location>
</feature>
<dbReference type="SMART" id="SM00635">
    <property type="entry name" value="BID_2"/>
    <property type="match status" value="2"/>
</dbReference>
<dbReference type="Gene3D" id="3.30.1920.20">
    <property type="match status" value="1"/>
</dbReference>
<dbReference type="RefSeq" id="WP_236291952.1">
    <property type="nucleotide sequence ID" value="NZ_CAKMMW010000025.1"/>
</dbReference>
<dbReference type="InterPro" id="IPR012334">
    <property type="entry name" value="Pectin_lyas_fold"/>
</dbReference>
<dbReference type="InterPro" id="IPR039448">
    <property type="entry name" value="Beta_helix"/>
</dbReference>
<name>A0ABM9CXT8_9BACL</name>
<organism evidence="3 4">
    <name type="scientific">Paenibacillus allorhizoplanae</name>
    <dbReference type="NCBI Taxonomy" id="2905648"/>
    <lineage>
        <taxon>Bacteria</taxon>
        <taxon>Bacillati</taxon>
        <taxon>Bacillota</taxon>
        <taxon>Bacilli</taxon>
        <taxon>Bacillales</taxon>
        <taxon>Paenibacillaceae</taxon>
        <taxon>Paenibacillus</taxon>
    </lineage>
</organism>
<sequence>MLRKKAIILAITAMMLNLFVLPAVQAESGLPETAFYVATDGSDSNGGGIDEPFQTLEKARDAVRQLKSTSGLPDGGVTVYLRGGTYNRTSSFQIEQQDSGTADSPITYKAYPNEKVSLSGGQSLDKSWFTQVTNPAILQRIISADARTKVLQVDLSSHGISDYGVMSRHGYYKANDVSQVPPMELYVAGEGMTLARWPNSGTVQMGDIIDAGPTRKDSDLQDRGGTFSYTYDRPQYWTNADDIWLDGIFGYSWEWSYNKIASIDTLNKQITLRYGEMSGLFKNWYPDFHFAQNLLEEIDMPGEYYIDRTQGVLYFMPTASFEDEHPEITVTMLKTPMINSVGASYVTFEDLTLENGRDSAVVIMGGDHVLLSHCEIRNFTNGGVQINTPSRWLYNDFATATGVNHGITNSHIHHIGGTAVTLNGGSRVTLEPGNNYVENSHIHDFAYYHKAYNPSVILTGVGNRVSHNEIHDAPHPGILIFGNDHLVDSNNIYDVCKMFSDLGAIYMNAGETPQQRGTVIRGNYFHNIGESKAGVEGVYPDNFTMGLTIEDNIFYKMGNSAIKNNGGAHIKTRNNLFIDSEVPYDYADIYLGDAPDKQIPKNYMPKWQTLFAQNNNFVGTPYLVKYPELADFFTENRYYPTTNTLENNVIYNPTRARSSITNAQGAYDKFNLLQYANNWVTNSDPGFVNLAAGDLNLKNDAAVFQQIPGFHPIPFDDIGIIGKAGPYLAPDTIPVQGVRAYDANVTIGIGKAYELHTAVLPWNATNPKLLFTSSDPSVVKVDSKGTMKGAAIGQAVITVTSAENPLLQDEVMINVEIGDGIYEYTDFETGRNSWPVDPNRSVIDMAGNHKYKVLKGATAVSPNEYTNYELTFKMQTPPTMPSLGTIYFFDRLGSNGGGRIGYRKLEDGTSKWLLYNKAWGTVKEVNLPYSDLAPDTEYSVKLLVKGADISLYVGGVLKLKATDATYNPSGTVGFYAGGFDYLLFDDIKLSVPNTKVAGLLLNRTSANIGADEQLNLQVSFDPSDSVNHDVIWTSSNPDVAVVDANGLVTAVGSGETDITVTSVETPEASATSHIIVSDILLKTDFESGGGGWPVDPNRSIITVNGDHKYRLLKGASATSPRSFTNYDLTFKLKTPATIPSAATFYIFDRLVSGSGDRIGYRKTVDGASQWILYNGSWATVKQSNLNYEDLAPNTEYTLELIVNGANISLFVNGVLKLKASDPAHNLTGTIGFYAGGFDNLQFDDIVVTQLRKPITEATIAPTQPDGANNWFVHPITIQLGRGEGSSTLSQTNYSLDGGANWSVYASPLTLDQDNGAIDFRYRSTDLAANMETAKAITLHLDQAAPITTSVLSPAQPDGPNEWYVHPVTLTLSASDATSGVTSTVYSENGGATWQPYLTPIVINTDGIHAISYRSTDQAGNEEAVQTVSVQLDMSAPVITVSTPSANQALSASEVLIPQFTLTDSLSGVDQSKTKLWLDDQQVYEGNQIPLYTLPLGMHALLVKGVDTVGNERSVTVTFQTYADIQSLQSLITKFTAMSWIDNKGIANSLVEKLQHSKLNAFLHEVEAQSGKHITSVAAQILLRVASVLQ</sequence>
<gene>
    <name evidence="3" type="ORF">PAECIP111891_05838</name>
</gene>
<dbReference type="InterPro" id="IPR013320">
    <property type="entry name" value="ConA-like_dom_sf"/>
</dbReference>
<dbReference type="Gene3D" id="2.60.120.560">
    <property type="entry name" value="Exo-inulinase, domain 1"/>
    <property type="match status" value="2"/>
</dbReference>
<dbReference type="SUPFAM" id="SSF51126">
    <property type="entry name" value="Pectin lyase-like"/>
    <property type="match status" value="2"/>
</dbReference>
<dbReference type="InterPro" id="IPR058094">
    <property type="entry name" value="Ig-like_OmpL47-like"/>
</dbReference>
<feature type="domain" description="BIG2" evidence="2">
    <location>
        <begin position="734"/>
        <end position="811"/>
    </location>
</feature>